<dbReference type="Gene3D" id="3.40.50.300">
    <property type="entry name" value="P-loop containing nucleotide triphosphate hydrolases"/>
    <property type="match status" value="2"/>
</dbReference>
<sequence>MGKIHKKQISFELIKAQRALQSYEGTSQGRSLLILVSGVAFSEKVTAVKQLRTLLDPHGLSIVANQVKHLNADVPFWQQYVEKIPQEGEIVVLLGHWYDQLLASSVHDQMKPSEFQQALQHMLDFETYLKNQRVDVMHFWFDVSWSQLKKRSLAIDPLALEIQQHYGVDWLSKKQYQKAQQLRQLFTQNWIHVTADDPAPALSFAQHILYTCQHSGLPQHHTSHFESVAVSPRLNVTQQAPLDREQYEQTRLKLTEQFSTLLKQQQRRVVLVFEGMDAAGKGGAIERVIEGLDPLEYGIHSVAAPKKHELQRPYLWRFWRNLNQKKLTIFDRSWYGRVLVERVEQITPVALWQKGYEEINQFEQDLVQHNTLVVKFWLAIDIKEQGKRFKSRASTPSKQFKITAEDWRNREKWTDYLQAASDMLAYTDHTHAPWYVIATNDKRRARLEVLRALIEQMTTTAEEL</sequence>
<protein>
    <submittedName>
        <fullName evidence="2">Polyphosphate kinase 2, PPK2 family</fullName>
    </submittedName>
</protein>
<dbReference type="AlphaFoldDB" id="A0A1G6GI50"/>
<evidence type="ECO:0000313" key="2">
    <source>
        <dbReference type="EMBL" id="SDB81425.1"/>
    </source>
</evidence>
<dbReference type="OrthoDB" id="9775224at2"/>
<dbReference type="InterPro" id="IPR027417">
    <property type="entry name" value="P-loop_NTPase"/>
</dbReference>
<keyword evidence="2" id="KW-0418">Kinase</keyword>
<dbReference type="Pfam" id="PF03976">
    <property type="entry name" value="PPK2"/>
    <property type="match status" value="2"/>
</dbReference>
<dbReference type="InterPro" id="IPR022488">
    <property type="entry name" value="PPK2-related"/>
</dbReference>
<evidence type="ECO:0000259" key="1">
    <source>
        <dbReference type="Pfam" id="PF03976"/>
    </source>
</evidence>
<gene>
    <name evidence="2" type="ORF">SAMN05421733_101144</name>
</gene>
<dbReference type="EMBL" id="FMYL01000001">
    <property type="protein sequence ID" value="SDB81425.1"/>
    <property type="molecule type" value="Genomic_DNA"/>
</dbReference>
<dbReference type="GO" id="GO:0016301">
    <property type="term" value="F:kinase activity"/>
    <property type="evidence" value="ECO:0007669"/>
    <property type="project" value="UniProtKB-KW"/>
</dbReference>
<feature type="domain" description="Polyphosphate kinase-2-related" evidence="1">
    <location>
        <begin position="244"/>
        <end position="460"/>
    </location>
</feature>
<organism evidence="2 3">
    <name type="scientific">Acinetobacter boissieri</name>
    <dbReference type="NCBI Taxonomy" id="1219383"/>
    <lineage>
        <taxon>Bacteria</taxon>
        <taxon>Pseudomonadati</taxon>
        <taxon>Pseudomonadota</taxon>
        <taxon>Gammaproteobacteria</taxon>
        <taxon>Moraxellales</taxon>
        <taxon>Moraxellaceae</taxon>
        <taxon>Acinetobacter</taxon>
    </lineage>
</organism>
<dbReference type="STRING" id="1219383.SAMN05421733_101144"/>
<keyword evidence="3" id="KW-1185">Reference proteome</keyword>
<dbReference type="Proteomes" id="UP000242501">
    <property type="component" value="Unassembled WGS sequence"/>
</dbReference>
<proteinExistence type="predicted"/>
<dbReference type="PANTHER" id="PTHR34383:SF3">
    <property type="entry name" value="POLYPHOSPHATE:AMP PHOSPHOTRANSFERASE"/>
    <property type="match status" value="1"/>
</dbReference>
<dbReference type="RefSeq" id="WP_092746418.1">
    <property type="nucleotide sequence ID" value="NZ_FMYL01000001.1"/>
</dbReference>
<feature type="domain" description="Polyphosphate kinase-2-related" evidence="1">
    <location>
        <begin position="9"/>
        <end position="154"/>
    </location>
</feature>
<reference evidence="3" key="1">
    <citation type="submission" date="2016-09" db="EMBL/GenBank/DDBJ databases">
        <authorList>
            <person name="Varghese N."/>
            <person name="Submissions S."/>
        </authorList>
    </citation>
    <scope>NUCLEOTIDE SEQUENCE [LARGE SCALE GENOMIC DNA]</scope>
    <source>
        <strain evidence="3">ANC 4422</strain>
    </source>
</reference>
<dbReference type="PANTHER" id="PTHR34383">
    <property type="entry name" value="POLYPHOSPHATE:AMP PHOSPHOTRANSFERASE-RELATED"/>
    <property type="match status" value="1"/>
</dbReference>
<name>A0A1G6GI50_9GAMM</name>
<evidence type="ECO:0000313" key="3">
    <source>
        <dbReference type="Proteomes" id="UP000242501"/>
    </source>
</evidence>
<dbReference type="SUPFAM" id="SSF52540">
    <property type="entry name" value="P-loop containing nucleoside triphosphate hydrolases"/>
    <property type="match status" value="1"/>
</dbReference>
<keyword evidence="2" id="KW-0808">Transferase</keyword>
<accession>A0A1G6GI50</accession>